<sequence length="923" mass="101763">MKLLKRFVPVLFCGVLFAAAAAETELKLWSFGKTDPEVTLRNGGTLAFDPLRDSSGNPVLEIALPEKPGNYPVVAAFRSKTVPARKQKLAVEFEVRGSVPCRAEILIANGEAPYNYLSAVQSFDIPASWKRHRIVLAVTADAGGIGTAALPQFIFRNAPAGAKIDFGPIRVTDATSAAAVPAIREIREGKEWKAVDLSDLVVRAGSALDLSGITDRAPAGTYGRVTVNAAGQLVFEKRPDEELRFFSLQLLPGQAGMQYMSKAELEAYVDTIVRQGYNMVRIHGPGRFLVGPNRGAVLKNQERFELPQTPDELEFDPEIQDRFDYFIYLLKKNGVYVNLDGLVSFVGFSSDLNLSIAPRHPNSSKVQMFVNPARRRNWVAGVSKILTHVNPYTKTALRDDPVLALFQYYNEQDIRLDLREYSKAFQPLWVAFLKNRYGSYGKLYAAWGGKCGDVLLPENGTFEQVPEISFKVARTDTPAGIDMALFQSEREVEMTKFYEEETAKIGYRGLTTQWDMITRLVHLPARERMPVITMHGYHAHPSGYGGSKGITLNQKSPLAENGSAVKRQSTARWLDRPYLITEFGFVFWNRFRHEQGLVYAACAALQNWNGVACHCNQAVLYGDPLASFMVGVDPVGRASELVTAMGFLRRDIETSPHTIEIPVSRKFAFDGRAMGAIPDEISRMWIWSKVGISFDGRRRAPVRADLTVSPDGVAQSGGGDMFEEILATGETSRLERICAILKKKGILGRENRSDPARGIFESDTAQVYMDVSRAEMTVKTPRLEGAVVKQDRPVVLGALSVLGCSVPASVTVVSLEKEATLATAKRLLAVIATDARNSGMKFSDANETVLEEIGSLPALVRTGKFRLAIARPDGERFRAYALKLNGERASELPVKNEAGRLVLDIDTAALPDGPAVFFELIHQ</sequence>
<proteinExistence type="predicted"/>
<accession>A0A844G230</accession>
<evidence type="ECO:0000313" key="2">
    <source>
        <dbReference type="EMBL" id="MST96529.1"/>
    </source>
</evidence>
<feature type="signal peptide" evidence="1">
    <location>
        <begin position="1"/>
        <end position="21"/>
    </location>
</feature>
<dbReference type="SUPFAM" id="SSF51445">
    <property type="entry name" value="(Trans)glycosidases"/>
    <property type="match status" value="1"/>
</dbReference>
<dbReference type="Proteomes" id="UP000435649">
    <property type="component" value="Unassembled WGS sequence"/>
</dbReference>
<protein>
    <recommendedName>
        <fullName evidence="4">Glycoside hydrolase family 42 N-terminal domain-containing protein</fullName>
    </recommendedName>
</protein>
<feature type="chain" id="PRO_5032522945" description="Glycoside hydrolase family 42 N-terminal domain-containing protein" evidence="1">
    <location>
        <begin position="22"/>
        <end position="923"/>
    </location>
</feature>
<dbReference type="RefSeq" id="WP_154417247.1">
    <property type="nucleotide sequence ID" value="NZ_VUNS01000004.1"/>
</dbReference>
<evidence type="ECO:0000313" key="3">
    <source>
        <dbReference type="Proteomes" id="UP000435649"/>
    </source>
</evidence>
<reference evidence="2 3" key="1">
    <citation type="submission" date="2019-08" db="EMBL/GenBank/DDBJ databases">
        <title>In-depth cultivation of the pig gut microbiome towards novel bacterial diversity and tailored functional studies.</title>
        <authorList>
            <person name="Wylensek D."/>
            <person name="Hitch T.C.A."/>
            <person name="Clavel T."/>
        </authorList>
    </citation>
    <scope>NUCLEOTIDE SEQUENCE [LARGE SCALE GENOMIC DNA]</scope>
    <source>
        <strain evidence="2 3">BBE-744-WT-12</strain>
    </source>
</reference>
<comment type="caution">
    <text evidence="2">The sequence shown here is derived from an EMBL/GenBank/DDBJ whole genome shotgun (WGS) entry which is preliminary data.</text>
</comment>
<keyword evidence="3" id="KW-1185">Reference proteome</keyword>
<organism evidence="2 3">
    <name type="scientific">Victivallis lenta</name>
    <dbReference type="NCBI Taxonomy" id="2606640"/>
    <lineage>
        <taxon>Bacteria</taxon>
        <taxon>Pseudomonadati</taxon>
        <taxon>Lentisphaerota</taxon>
        <taxon>Lentisphaeria</taxon>
        <taxon>Victivallales</taxon>
        <taxon>Victivallaceae</taxon>
        <taxon>Victivallis</taxon>
    </lineage>
</organism>
<keyword evidence="1" id="KW-0732">Signal</keyword>
<evidence type="ECO:0000256" key="1">
    <source>
        <dbReference type="SAM" id="SignalP"/>
    </source>
</evidence>
<gene>
    <name evidence="2" type="ORF">FYJ85_05650</name>
</gene>
<evidence type="ECO:0008006" key="4">
    <source>
        <dbReference type="Google" id="ProtNLM"/>
    </source>
</evidence>
<dbReference type="InterPro" id="IPR017853">
    <property type="entry name" value="GH"/>
</dbReference>
<name>A0A844G230_9BACT</name>
<dbReference type="Gene3D" id="3.20.20.80">
    <property type="entry name" value="Glycosidases"/>
    <property type="match status" value="1"/>
</dbReference>
<dbReference type="EMBL" id="VUNS01000004">
    <property type="protein sequence ID" value="MST96529.1"/>
    <property type="molecule type" value="Genomic_DNA"/>
</dbReference>
<dbReference type="AlphaFoldDB" id="A0A844G230"/>